<proteinExistence type="predicted"/>
<dbReference type="AlphaFoldDB" id="A0A9X4AIU1"/>
<evidence type="ECO:0000313" key="1">
    <source>
        <dbReference type="EMBL" id="MDC3421331.1"/>
    </source>
</evidence>
<dbReference type="Proteomes" id="UP001145072">
    <property type="component" value="Unassembled WGS sequence"/>
</dbReference>
<gene>
    <name evidence="1" type="ORF">NC661_13225</name>
</gene>
<protein>
    <submittedName>
        <fullName evidence="1">DNA alkylation repair protein</fullName>
    </submittedName>
</protein>
<dbReference type="EMBL" id="JAMQJZ010000010">
    <property type="protein sequence ID" value="MDC3421331.1"/>
    <property type="molecule type" value="Genomic_DNA"/>
</dbReference>
<reference evidence="1" key="1">
    <citation type="submission" date="2022-06" db="EMBL/GenBank/DDBJ databases">
        <title>Aquibacillus sp. a new bacterium isolated from soil saline samples.</title>
        <authorList>
            <person name="Galisteo C."/>
            <person name="De La Haba R."/>
            <person name="Sanchez-Porro C."/>
            <person name="Ventosa A."/>
        </authorList>
    </citation>
    <scope>NUCLEOTIDE SEQUENCE</scope>
    <source>
        <strain evidence="1">JCM 12387</strain>
    </source>
</reference>
<keyword evidence="2" id="KW-1185">Reference proteome</keyword>
<name>A0A9X4AIU1_9BACI</name>
<comment type="caution">
    <text evidence="1">The sequence shown here is derived from an EMBL/GenBank/DDBJ whole genome shotgun (WGS) entry which is preliminary data.</text>
</comment>
<dbReference type="RefSeq" id="WP_259869475.1">
    <property type="nucleotide sequence ID" value="NZ_JAMQJZ010000010.1"/>
</dbReference>
<sequence length="82" mass="9189">MGTPYVCPNCKTNRSRFNMIEQVVTSVKLDPQTGDVVNEYTDGNLDPFHAAYNGPSHKVQCGACGLIEDEKRFIKQAELNKR</sequence>
<accession>A0A9X4AIU1</accession>
<evidence type="ECO:0000313" key="2">
    <source>
        <dbReference type="Proteomes" id="UP001145072"/>
    </source>
</evidence>
<organism evidence="1 2">
    <name type="scientific">Aquibacillus koreensis</name>
    <dbReference type="NCBI Taxonomy" id="279446"/>
    <lineage>
        <taxon>Bacteria</taxon>
        <taxon>Bacillati</taxon>
        <taxon>Bacillota</taxon>
        <taxon>Bacilli</taxon>
        <taxon>Bacillales</taxon>
        <taxon>Bacillaceae</taxon>
        <taxon>Aquibacillus</taxon>
    </lineage>
</organism>